<evidence type="ECO:0000313" key="6">
    <source>
        <dbReference type="Proteomes" id="UP001500888"/>
    </source>
</evidence>
<dbReference type="PANTHER" id="PTHR30024:SF47">
    <property type="entry name" value="TAURINE-BINDING PERIPLASMIC PROTEIN"/>
    <property type="match status" value="1"/>
</dbReference>
<comment type="similarity">
    <text evidence="2">Belongs to the bacterial solute-binding protein SsuA/TauA family.</text>
</comment>
<dbReference type="SUPFAM" id="SSF53850">
    <property type="entry name" value="Periplasmic binding protein-like II"/>
    <property type="match status" value="1"/>
</dbReference>
<dbReference type="Proteomes" id="UP001500888">
    <property type="component" value="Unassembled WGS sequence"/>
</dbReference>
<evidence type="ECO:0008006" key="7">
    <source>
        <dbReference type="Google" id="ProtNLM"/>
    </source>
</evidence>
<evidence type="ECO:0000256" key="4">
    <source>
        <dbReference type="SAM" id="MobiDB-lite"/>
    </source>
</evidence>
<keyword evidence="3" id="KW-0732">Signal</keyword>
<proteinExistence type="inferred from homology"/>
<protein>
    <recommendedName>
        <fullName evidence="7">ABC transporter substrate-binding protein</fullName>
    </recommendedName>
</protein>
<comment type="caution">
    <text evidence="5">The sequence shown here is derived from an EMBL/GenBank/DDBJ whole genome shotgun (WGS) entry which is preliminary data.</text>
</comment>
<dbReference type="Pfam" id="PF12974">
    <property type="entry name" value="Phosphonate-bd"/>
    <property type="match status" value="1"/>
</dbReference>
<dbReference type="EMBL" id="BAAAZR010000009">
    <property type="protein sequence ID" value="GAA3816482.1"/>
    <property type="molecule type" value="Genomic_DNA"/>
</dbReference>
<dbReference type="RefSeq" id="WP_344942406.1">
    <property type="nucleotide sequence ID" value="NZ_BAAAZR010000009.1"/>
</dbReference>
<evidence type="ECO:0000256" key="3">
    <source>
        <dbReference type="ARBA" id="ARBA00022729"/>
    </source>
</evidence>
<name>A0ABP7IEQ7_9ACTN</name>
<sequence length="323" mass="33720">MASLPSVVVKEQELRTVTQQLVVGAFSPSVLLRVSRRLGLLDERDLRVSEEPVPSSPAQFRALIDGDLDAALTSPDNVVAYRFAPDNPLGETADARIVAAIDRGLGLGLYARPGIASADALRGATVGVDVAGSGFAFGLYALLESLGLDRGDYHVVALGSTPRRLEALLAGRCDATMLNAGNELRAEDAGSVRLARLVDVCSPYLGTVLATVGDRRRPLADALADALREAADAILAGKADEVAAEEAATALKLPDALAARYVERLKDPEEGLVAGGTADLEAMRTIVGLRRRYTPAPADGPDPLATALDPSRGLVDPPTATRA</sequence>
<feature type="region of interest" description="Disordered" evidence="4">
    <location>
        <begin position="293"/>
        <end position="323"/>
    </location>
</feature>
<dbReference type="PANTHER" id="PTHR30024">
    <property type="entry name" value="ALIPHATIC SULFONATES-BINDING PROTEIN-RELATED"/>
    <property type="match status" value="1"/>
</dbReference>
<comment type="subcellular location">
    <subcellularLocation>
        <location evidence="1">Periplasm</location>
    </subcellularLocation>
</comment>
<gene>
    <name evidence="5" type="ORF">GCM10022226_41450</name>
</gene>
<accession>A0ABP7IEQ7</accession>
<reference evidence="6" key="1">
    <citation type="journal article" date="2019" name="Int. J. Syst. Evol. Microbiol.">
        <title>The Global Catalogue of Microorganisms (GCM) 10K type strain sequencing project: providing services to taxonomists for standard genome sequencing and annotation.</title>
        <authorList>
            <consortium name="The Broad Institute Genomics Platform"/>
            <consortium name="The Broad Institute Genome Sequencing Center for Infectious Disease"/>
            <person name="Wu L."/>
            <person name="Ma J."/>
        </authorList>
    </citation>
    <scope>NUCLEOTIDE SEQUENCE [LARGE SCALE GENOMIC DNA]</scope>
    <source>
        <strain evidence="6">JCM 16908</strain>
    </source>
</reference>
<evidence type="ECO:0000313" key="5">
    <source>
        <dbReference type="EMBL" id="GAA3816482.1"/>
    </source>
</evidence>
<keyword evidence="6" id="KW-1185">Reference proteome</keyword>
<evidence type="ECO:0000256" key="1">
    <source>
        <dbReference type="ARBA" id="ARBA00004418"/>
    </source>
</evidence>
<organism evidence="5 6">
    <name type="scientific">Sphaerisporangium flaviroseum</name>
    <dbReference type="NCBI Taxonomy" id="509199"/>
    <lineage>
        <taxon>Bacteria</taxon>
        <taxon>Bacillati</taxon>
        <taxon>Actinomycetota</taxon>
        <taxon>Actinomycetes</taxon>
        <taxon>Streptosporangiales</taxon>
        <taxon>Streptosporangiaceae</taxon>
        <taxon>Sphaerisporangium</taxon>
    </lineage>
</organism>
<dbReference type="Gene3D" id="3.40.190.10">
    <property type="entry name" value="Periplasmic binding protein-like II"/>
    <property type="match status" value="2"/>
</dbReference>
<evidence type="ECO:0000256" key="2">
    <source>
        <dbReference type="ARBA" id="ARBA00010742"/>
    </source>
</evidence>